<gene>
    <name evidence="2" type="ORF">PVAP13_6NG325750</name>
</gene>
<sequence>MPRKAAPSQECPCLISDRTRTLAAIHAYQGGVETATAIIHGLAPLHPRRDRCSIACRSPQRFAPRAVCSDPDPDSGRRAAASNEQGGGRMNLFRVQMIGSILYSVPASARRLPWIYNPSPALVVVRIDSSA</sequence>
<organism evidence="2 3">
    <name type="scientific">Panicum virgatum</name>
    <name type="common">Blackwell switchgrass</name>
    <dbReference type="NCBI Taxonomy" id="38727"/>
    <lineage>
        <taxon>Eukaryota</taxon>
        <taxon>Viridiplantae</taxon>
        <taxon>Streptophyta</taxon>
        <taxon>Embryophyta</taxon>
        <taxon>Tracheophyta</taxon>
        <taxon>Spermatophyta</taxon>
        <taxon>Magnoliopsida</taxon>
        <taxon>Liliopsida</taxon>
        <taxon>Poales</taxon>
        <taxon>Poaceae</taxon>
        <taxon>PACMAD clade</taxon>
        <taxon>Panicoideae</taxon>
        <taxon>Panicodae</taxon>
        <taxon>Paniceae</taxon>
        <taxon>Panicinae</taxon>
        <taxon>Panicum</taxon>
        <taxon>Panicum sect. Hiantes</taxon>
    </lineage>
</organism>
<evidence type="ECO:0000313" key="2">
    <source>
        <dbReference type="EMBL" id="KAG2580233.1"/>
    </source>
</evidence>
<comment type="caution">
    <text evidence="2">The sequence shown here is derived from an EMBL/GenBank/DDBJ whole genome shotgun (WGS) entry which is preliminary data.</text>
</comment>
<evidence type="ECO:0000256" key="1">
    <source>
        <dbReference type="SAM" id="MobiDB-lite"/>
    </source>
</evidence>
<name>A0A8T0R5J5_PANVG</name>
<feature type="region of interest" description="Disordered" evidence="1">
    <location>
        <begin position="65"/>
        <end position="86"/>
    </location>
</feature>
<keyword evidence="3" id="KW-1185">Reference proteome</keyword>
<evidence type="ECO:0000313" key="3">
    <source>
        <dbReference type="Proteomes" id="UP000823388"/>
    </source>
</evidence>
<dbReference type="AlphaFoldDB" id="A0A8T0R5J5"/>
<accession>A0A8T0R5J5</accession>
<proteinExistence type="predicted"/>
<dbReference type="Proteomes" id="UP000823388">
    <property type="component" value="Chromosome 6N"/>
</dbReference>
<reference evidence="2" key="1">
    <citation type="submission" date="2020-05" db="EMBL/GenBank/DDBJ databases">
        <title>WGS assembly of Panicum virgatum.</title>
        <authorList>
            <person name="Lovell J.T."/>
            <person name="Jenkins J."/>
            <person name="Shu S."/>
            <person name="Juenger T.E."/>
            <person name="Schmutz J."/>
        </authorList>
    </citation>
    <scope>NUCLEOTIDE SEQUENCE</scope>
    <source>
        <strain evidence="2">AP13</strain>
    </source>
</reference>
<dbReference type="EMBL" id="CM029048">
    <property type="protein sequence ID" value="KAG2580233.1"/>
    <property type="molecule type" value="Genomic_DNA"/>
</dbReference>
<protein>
    <submittedName>
        <fullName evidence="2">Uncharacterized protein</fullName>
    </submittedName>
</protein>